<gene>
    <name evidence="1" type="ORF">G3I46_15805</name>
</gene>
<organism evidence="1 2">
    <name type="scientific">Streptomyces coelicoflavus</name>
    <dbReference type="NCBI Taxonomy" id="285562"/>
    <lineage>
        <taxon>Bacteria</taxon>
        <taxon>Bacillati</taxon>
        <taxon>Actinomycetota</taxon>
        <taxon>Actinomycetes</taxon>
        <taxon>Kitasatosporales</taxon>
        <taxon>Streptomycetaceae</taxon>
        <taxon>Streptomyces</taxon>
    </lineage>
</organism>
<name>A0A6N9UP28_9ACTN</name>
<keyword evidence="2" id="KW-1185">Reference proteome</keyword>
<accession>A0A6N9UP28</accession>
<dbReference type="Proteomes" id="UP000469545">
    <property type="component" value="Unassembled WGS sequence"/>
</dbReference>
<sequence length="69" mass="6996">MRQGPGIWIRGPVTAPEPPGTVTARRFSWVGAHGGAGVSTLAAVYGGQDCGRGWPGPADPASVLLVART</sequence>
<comment type="caution">
    <text evidence="1">The sequence shown here is derived from an EMBL/GenBank/DDBJ whole genome shotgun (WGS) entry which is preliminary data.</text>
</comment>
<dbReference type="AlphaFoldDB" id="A0A6N9UP28"/>
<evidence type="ECO:0000313" key="1">
    <source>
        <dbReference type="EMBL" id="NEB17963.1"/>
    </source>
</evidence>
<dbReference type="EMBL" id="JAAGMB010000345">
    <property type="protein sequence ID" value="NEB17963.1"/>
    <property type="molecule type" value="Genomic_DNA"/>
</dbReference>
<evidence type="ECO:0000313" key="2">
    <source>
        <dbReference type="Proteomes" id="UP000469545"/>
    </source>
</evidence>
<protein>
    <submittedName>
        <fullName evidence="1">Uncharacterized protein</fullName>
    </submittedName>
</protein>
<proteinExistence type="predicted"/>
<reference evidence="1 2" key="1">
    <citation type="submission" date="2020-01" db="EMBL/GenBank/DDBJ databases">
        <title>Insect and environment-associated Actinomycetes.</title>
        <authorList>
            <person name="Currrie C."/>
            <person name="Chevrette M."/>
            <person name="Carlson C."/>
            <person name="Stubbendieck R."/>
            <person name="Wendt-Pienkowski E."/>
        </authorList>
    </citation>
    <scope>NUCLEOTIDE SEQUENCE [LARGE SCALE GENOMIC DNA]</scope>
    <source>
        <strain evidence="1 2">SID14172</strain>
    </source>
</reference>
<feature type="non-terminal residue" evidence="1">
    <location>
        <position position="69"/>
    </location>
</feature>